<gene>
    <name evidence="1" type="ORF">EHS15_04585</name>
</gene>
<keyword evidence="2" id="KW-1185">Reference proteome</keyword>
<name>A0A4R9M5J9_9LEPT</name>
<dbReference type="EMBL" id="RQHW01000013">
    <property type="protein sequence ID" value="TGN20489.1"/>
    <property type="molecule type" value="Genomic_DNA"/>
</dbReference>
<evidence type="ECO:0000313" key="1">
    <source>
        <dbReference type="EMBL" id="TGN20489.1"/>
    </source>
</evidence>
<proteinExistence type="predicted"/>
<dbReference type="RefSeq" id="WP_135759353.1">
    <property type="nucleotide sequence ID" value="NZ_RQHW01000013.1"/>
</dbReference>
<dbReference type="AlphaFoldDB" id="A0A4R9M5J9"/>
<organism evidence="1 2">
    <name type="scientific">Leptospira idonii</name>
    <dbReference type="NCBI Taxonomy" id="1193500"/>
    <lineage>
        <taxon>Bacteria</taxon>
        <taxon>Pseudomonadati</taxon>
        <taxon>Spirochaetota</taxon>
        <taxon>Spirochaetia</taxon>
        <taxon>Leptospirales</taxon>
        <taxon>Leptospiraceae</taxon>
        <taxon>Leptospira</taxon>
    </lineage>
</organism>
<dbReference type="OrthoDB" id="325223at2"/>
<evidence type="ECO:0000313" key="2">
    <source>
        <dbReference type="Proteomes" id="UP000298058"/>
    </source>
</evidence>
<dbReference type="Proteomes" id="UP000298058">
    <property type="component" value="Unassembled WGS sequence"/>
</dbReference>
<accession>A0A4R9M5J9</accession>
<protein>
    <submittedName>
        <fullName evidence="1">Uncharacterized protein</fullName>
    </submittedName>
</protein>
<reference evidence="1" key="1">
    <citation type="journal article" date="2019" name="PLoS Negl. Trop. Dis.">
        <title>Revisiting the worldwide diversity of Leptospira species in the environment.</title>
        <authorList>
            <person name="Vincent A.T."/>
            <person name="Schiettekatte O."/>
            <person name="Bourhy P."/>
            <person name="Veyrier F.J."/>
            <person name="Picardeau M."/>
        </authorList>
    </citation>
    <scope>NUCLEOTIDE SEQUENCE [LARGE SCALE GENOMIC DNA]</scope>
    <source>
        <strain evidence="1">201300427</strain>
    </source>
</reference>
<comment type="caution">
    <text evidence="1">The sequence shown here is derived from an EMBL/GenBank/DDBJ whole genome shotgun (WGS) entry which is preliminary data.</text>
</comment>
<sequence>MTYFRFVIFLLIFSSFSHCYNYLSEDVPIIVRPELKQRISLLTIKVSSPESERSKKEITALYTKYINDTGYFGRVISEGIRSPHHIDIYTSEVNEYEHFWISSLSTLFMIGTVGLLPSIYSQERVLHADFYVEDRLVGRERYRQKHSTLFGVPFFFIWESGIKEAKTIEYNKERNMIHNMIQDYNRYL</sequence>